<dbReference type="Proteomes" id="UP000675968">
    <property type="component" value="Unassembled WGS sequence"/>
</dbReference>
<dbReference type="EMBL" id="JAGVWC010000010">
    <property type="protein sequence ID" value="MBS3061690.1"/>
    <property type="molecule type" value="Genomic_DNA"/>
</dbReference>
<reference evidence="2" key="2">
    <citation type="submission" date="2021-05" db="EMBL/GenBank/DDBJ databases">
        <title>Protein family content uncovers lineage relationships and bacterial pathway maintenance mechanisms in DPANN archaea.</title>
        <authorList>
            <person name="Castelle C.J."/>
            <person name="Meheust R."/>
            <person name="Jaffe A.L."/>
            <person name="Seitz K."/>
            <person name="Gong X."/>
            <person name="Baker B.J."/>
            <person name="Banfield J.F."/>
        </authorList>
    </citation>
    <scope>NUCLEOTIDE SEQUENCE</scope>
    <source>
        <strain evidence="2">RIFCSPLOWO2_01_FULL_AR10_48_17</strain>
    </source>
</reference>
<dbReference type="AlphaFoldDB" id="A0A8T4LAE7"/>
<reference evidence="2" key="1">
    <citation type="submission" date="2021-03" db="EMBL/GenBank/DDBJ databases">
        <authorList>
            <person name="Jaffe A."/>
        </authorList>
    </citation>
    <scope>NUCLEOTIDE SEQUENCE</scope>
    <source>
        <strain evidence="2">RIFCSPLOWO2_01_FULL_AR10_48_17</strain>
    </source>
</reference>
<evidence type="ECO:0000259" key="1">
    <source>
        <dbReference type="Pfam" id="PF26485"/>
    </source>
</evidence>
<feature type="domain" description="DUF8156" evidence="1">
    <location>
        <begin position="1"/>
        <end position="78"/>
    </location>
</feature>
<name>A0A8T4LAE7_9ARCH</name>
<sequence length="79" mass="9079">MGRTVPSFRQVVGNEYSTLEKYCKALRKQDGELLRELILSARMHTHAAGYAGFLDPMQAILLGMLLEQEKKIKEIEKRK</sequence>
<dbReference type="Pfam" id="PF26485">
    <property type="entry name" value="DUF8156"/>
    <property type="match status" value="1"/>
</dbReference>
<dbReference type="InterPro" id="IPR058469">
    <property type="entry name" value="DUF8156"/>
</dbReference>
<comment type="caution">
    <text evidence="2">The sequence shown here is derived from an EMBL/GenBank/DDBJ whole genome shotgun (WGS) entry which is preliminary data.</text>
</comment>
<protein>
    <recommendedName>
        <fullName evidence="1">DUF8156 domain-containing protein</fullName>
    </recommendedName>
</protein>
<gene>
    <name evidence="2" type="ORF">J4215_03855</name>
</gene>
<accession>A0A8T4LAE7</accession>
<evidence type="ECO:0000313" key="2">
    <source>
        <dbReference type="EMBL" id="MBS3061690.1"/>
    </source>
</evidence>
<evidence type="ECO:0000313" key="3">
    <source>
        <dbReference type="Proteomes" id="UP000675968"/>
    </source>
</evidence>
<proteinExistence type="predicted"/>
<organism evidence="2 3">
    <name type="scientific">Candidatus Iainarchaeum sp</name>
    <dbReference type="NCBI Taxonomy" id="3101447"/>
    <lineage>
        <taxon>Archaea</taxon>
        <taxon>Candidatus Iainarchaeota</taxon>
        <taxon>Candidatus Iainarchaeia</taxon>
        <taxon>Candidatus Iainarchaeales</taxon>
        <taxon>Candidatus Iainarchaeaceae</taxon>
        <taxon>Candidatus Iainarchaeum</taxon>
    </lineage>
</organism>